<keyword evidence="5 9" id="KW-0812">Transmembrane</keyword>
<feature type="transmembrane region" description="Helical" evidence="9">
    <location>
        <begin position="176"/>
        <end position="195"/>
    </location>
</feature>
<feature type="transmembrane region" description="Helical" evidence="9">
    <location>
        <begin position="295"/>
        <end position="316"/>
    </location>
</feature>
<keyword evidence="4 9" id="KW-1003">Cell membrane</keyword>
<evidence type="ECO:0000256" key="9">
    <source>
        <dbReference type="RuleBase" id="RU363064"/>
    </source>
</evidence>
<dbReference type="PANTHER" id="PTHR30330">
    <property type="entry name" value="AGSS FAMILY TRANSPORTER, SODIUM-ALANINE"/>
    <property type="match status" value="1"/>
</dbReference>
<accession>A0A069RDB9</accession>
<proteinExistence type="inferred from homology"/>
<dbReference type="GO" id="GO:0005886">
    <property type="term" value="C:plasma membrane"/>
    <property type="evidence" value="ECO:0007669"/>
    <property type="project" value="UniProtKB-SubCell"/>
</dbReference>
<feature type="transmembrane region" description="Helical" evidence="9">
    <location>
        <begin position="136"/>
        <end position="156"/>
    </location>
</feature>
<keyword evidence="6 9" id="KW-0769">Symport</keyword>
<feature type="transmembrane region" description="Helical" evidence="9">
    <location>
        <begin position="204"/>
        <end position="225"/>
    </location>
</feature>
<keyword evidence="8 9" id="KW-0472">Membrane</keyword>
<sequence>MLKLVGFLNGIIWSKALIYLCLGTGVYFSIKMRFLQVRHFKHMFNLLVGEKGSDKGVSSFQALAISVSGRVGTGNIAGVATAIALGGPGSIFWMWTIAFLGAGSAFVESALAQVYKKEHNGEYRGGPAYYIEKGLGINWYAMLFAIATFIALGMLLPGTQSNSIALAMENAYGINPYISGAVLIVAFAMVIFGGVKRIGKVAEIVAPFMATGYIIVALLIIFMNITKLPAVIALIFKSAFAVHPVFGGIIGMAISWGVKRGIFSNEAGQGTGAHPAAAAEVSHPAKQGLVQAFSVYIDTLFVCSATAFMILITGMYNVENSAGGFLVNNLPGVGIGPEYTQLAVESVFPAFGSGFVAISLSLFAFTSLLAFYYNAETNAVYLEEKLNVKGLVMALRVIIVAATFYGAIKTATLAWGLADIGVGMMAWINIIAILLLRKPAFKVLKDYESQLKAGKEPVFDPVELGIENAEFWISAKPSEEKTAE</sequence>
<dbReference type="Proteomes" id="UP000027946">
    <property type="component" value="Unassembled WGS sequence"/>
</dbReference>
<dbReference type="PANTHER" id="PTHR30330:SF7">
    <property type="entry name" value="SODIUM_PROTON-DEPENDENT ALANINE CARRIER PROTEIN YRBD-RELATED"/>
    <property type="match status" value="1"/>
</dbReference>
<evidence type="ECO:0000256" key="1">
    <source>
        <dbReference type="ARBA" id="ARBA00004651"/>
    </source>
</evidence>
<protein>
    <submittedName>
        <fullName evidence="10">Amino acid carrier protein</fullName>
    </submittedName>
</protein>
<dbReference type="EMBL" id="JJMM01000026">
    <property type="protein sequence ID" value="KDR94220.1"/>
    <property type="molecule type" value="Genomic_DNA"/>
</dbReference>
<feature type="transmembrane region" description="Helical" evidence="9">
    <location>
        <begin position="231"/>
        <end position="254"/>
    </location>
</feature>
<evidence type="ECO:0000256" key="6">
    <source>
        <dbReference type="ARBA" id="ARBA00022847"/>
    </source>
</evidence>
<evidence type="ECO:0000313" key="10">
    <source>
        <dbReference type="EMBL" id="KDR94220.1"/>
    </source>
</evidence>
<dbReference type="OrthoDB" id="9804874at2"/>
<comment type="caution">
    <text evidence="10">The sequence shown here is derived from an EMBL/GenBank/DDBJ whole genome shotgun (WGS) entry which is preliminary data.</text>
</comment>
<dbReference type="NCBIfam" id="TIGR00835">
    <property type="entry name" value="agcS"/>
    <property type="match status" value="1"/>
</dbReference>
<comment type="subcellular location">
    <subcellularLocation>
        <location evidence="1 9">Cell membrane</location>
        <topology evidence="1 9">Multi-pass membrane protein</topology>
    </subcellularLocation>
</comment>
<dbReference type="InterPro" id="IPR001463">
    <property type="entry name" value="Na/Ala_symport"/>
</dbReference>
<keyword evidence="3 9" id="KW-0813">Transport</keyword>
<feature type="transmembrane region" description="Helical" evidence="9">
    <location>
        <begin position="386"/>
        <end position="408"/>
    </location>
</feature>
<dbReference type="AlphaFoldDB" id="A0A069RDB9"/>
<name>A0A069RDB9_PEPLI</name>
<reference evidence="10 11" key="1">
    <citation type="submission" date="2014-03" db="EMBL/GenBank/DDBJ databases">
        <title>Genome sequence of Clostridium litorale W6, DSM 5388.</title>
        <authorList>
            <person name="Poehlein A."/>
            <person name="Jagirdar A."/>
            <person name="Khonsari B."/>
            <person name="Chibani C.M."/>
            <person name="Gutierrez Gutierrez D.A."/>
            <person name="Davydova E."/>
            <person name="Alghaithi H.S."/>
            <person name="Nair K.P."/>
            <person name="Dhamotharan K."/>
            <person name="Chandran L."/>
            <person name="G W."/>
            <person name="Daniel R."/>
        </authorList>
    </citation>
    <scope>NUCLEOTIDE SEQUENCE [LARGE SCALE GENOMIC DNA]</scope>
    <source>
        <strain evidence="10 11">W6</strain>
    </source>
</reference>
<evidence type="ECO:0000256" key="4">
    <source>
        <dbReference type="ARBA" id="ARBA00022475"/>
    </source>
</evidence>
<organism evidence="10 11">
    <name type="scientific">Peptoclostridium litorale DSM 5388</name>
    <dbReference type="NCBI Taxonomy" id="1121324"/>
    <lineage>
        <taxon>Bacteria</taxon>
        <taxon>Bacillati</taxon>
        <taxon>Bacillota</taxon>
        <taxon>Clostridia</taxon>
        <taxon>Peptostreptococcales</taxon>
        <taxon>Peptoclostridiaceae</taxon>
        <taxon>Peptoclostridium</taxon>
    </lineage>
</organism>
<dbReference type="STRING" id="1121324.CLIT_23c04930"/>
<dbReference type="FunFam" id="1.20.1740.10:FF:000004">
    <property type="entry name" value="Sodium:alanine symporter family protein"/>
    <property type="match status" value="1"/>
</dbReference>
<dbReference type="PRINTS" id="PR00175">
    <property type="entry name" value="NAALASMPORT"/>
</dbReference>
<dbReference type="RefSeq" id="WP_038268234.1">
    <property type="nucleotide sequence ID" value="NZ_FSRH01000003.1"/>
</dbReference>
<dbReference type="Pfam" id="PF01235">
    <property type="entry name" value="Na_Ala_symp"/>
    <property type="match status" value="1"/>
</dbReference>
<evidence type="ECO:0000256" key="8">
    <source>
        <dbReference type="ARBA" id="ARBA00023136"/>
    </source>
</evidence>
<evidence type="ECO:0000256" key="3">
    <source>
        <dbReference type="ARBA" id="ARBA00022448"/>
    </source>
</evidence>
<evidence type="ECO:0000256" key="2">
    <source>
        <dbReference type="ARBA" id="ARBA00009261"/>
    </source>
</evidence>
<feature type="transmembrane region" description="Helical" evidence="9">
    <location>
        <begin position="91"/>
        <end position="115"/>
    </location>
</feature>
<evidence type="ECO:0000256" key="5">
    <source>
        <dbReference type="ARBA" id="ARBA00022692"/>
    </source>
</evidence>
<keyword evidence="7 9" id="KW-1133">Transmembrane helix</keyword>
<comment type="similarity">
    <text evidence="2 9">Belongs to the alanine or glycine:cation symporter (AGCS) (TC 2.A.25) family.</text>
</comment>
<feature type="transmembrane region" description="Helical" evidence="9">
    <location>
        <begin position="350"/>
        <end position="374"/>
    </location>
</feature>
<dbReference type="eggNOG" id="COG1115">
    <property type="taxonomic scope" value="Bacteria"/>
</dbReference>
<dbReference type="GO" id="GO:0005283">
    <property type="term" value="F:amino acid:sodium symporter activity"/>
    <property type="evidence" value="ECO:0007669"/>
    <property type="project" value="InterPro"/>
</dbReference>
<feature type="transmembrane region" description="Helical" evidence="9">
    <location>
        <begin position="12"/>
        <end position="30"/>
    </location>
</feature>
<evidence type="ECO:0000256" key="7">
    <source>
        <dbReference type="ARBA" id="ARBA00022989"/>
    </source>
</evidence>
<gene>
    <name evidence="10" type="ORF">CLIT_23c04930</name>
</gene>
<feature type="transmembrane region" description="Helical" evidence="9">
    <location>
        <begin position="414"/>
        <end position="436"/>
    </location>
</feature>
<keyword evidence="11" id="KW-1185">Reference proteome</keyword>
<evidence type="ECO:0000313" key="11">
    <source>
        <dbReference type="Proteomes" id="UP000027946"/>
    </source>
</evidence>